<name>A0A7U6B993_AERCA</name>
<reference evidence="1" key="1">
    <citation type="journal article" date="2019" name="J Environ">
        <title>Genetic characterization and potential molecular dissemination mechanism of tet (31) gene in Aeromonas caviae from an oxytetracycline wastewater treatment system.</title>
        <authorList>
            <person name="Shi Y."/>
            <person name="Tian Z."/>
            <person name="Leclercq S.O."/>
            <person name="Zhang H."/>
            <person name="Yang M."/>
            <person name="Zhang Y."/>
        </authorList>
    </citation>
    <scope>NUCLEOTIDE SEQUENCE</scope>
    <source>
        <strain evidence="1">T25-39</strain>
    </source>
</reference>
<organism evidence="1 2">
    <name type="scientific">Aeromonas caviae</name>
    <name type="common">Aeromonas punctata</name>
    <dbReference type="NCBI Taxonomy" id="648"/>
    <lineage>
        <taxon>Bacteria</taxon>
        <taxon>Pseudomonadati</taxon>
        <taxon>Pseudomonadota</taxon>
        <taxon>Gammaproteobacteria</taxon>
        <taxon>Aeromonadales</taxon>
        <taxon>Aeromonadaceae</taxon>
        <taxon>Aeromonas</taxon>
    </lineage>
</organism>
<protein>
    <submittedName>
        <fullName evidence="1">Uncharacterized protein</fullName>
    </submittedName>
</protein>
<evidence type="ECO:0000313" key="2">
    <source>
        <dbReference type="Proteomes" id="UP000266778"/>
    </source>
</evidence>
<dbReference type="Proteomes" id="UP000266778">
    <property type="component" value="Chromosome"/>
</dbReference>
<sequence length="78" mass="8601">MGRIWRQIIPVQAQHITQPCCQMASNQHVMEMLSVMGSATPPAVCCWAQQLVCDEDAARQRIRASGLRSVVPAPATRI</sequence>
<dbReference type="EMBL" id="CP025706">
    <property type="protein sequence ID" value="AXB04526.1"/>
    <property type="molecule type" value="Genomic_DNA"/>
</dbReference>
<gene>
    <name evidence="1" type="ORF">C1C91_05475</name>
</gene>
<evidence type="ECO:0000313" key="1">
    <source>
        <dbReference type="EMBL" id="AXB04526.1"/>
    </source>
</evidence>
<accession>A0A7U6B993</accession>
<dbReference type="AlphaFoldDB" id="A0A7U6B993"/>
<proteinExistence type="predicted"/>